<dbReference type="SUPFAM" id="SSF52096">
    <property type="entry name" value="ClpP/crotonase"/>
    <property type="match status" value="1"/>
</dbReference>
<protein>
    <submittedName>
        <fullName evidence="2">Enoyl-CoA hydratase</fullName>
        <ecNumber evidence="2">4.2.1.17</ecNumber>
    </submittedName>
</protein>
<accession>W7KJJ0</accession>
<feature type="transmembrane region" description="Helical" evidence="1">
    <location>
        <begin position="90"/>
        <end position="110"/>
    </location>
</feature>
<name>W7KJJ0_9CREN</name>
<dbReference type="Gene3D" id="3.90.226.10">
    <property type="entry name" value="2-enoyl-CoA Hydratase, Chain A, domain 1"/>
    <property type="match status" value="1"/>
</dbReference>
<keyword evidence="2" id="KW-0456">Lyase</keyword>
<dbReference type="InterPro" id="IPR001753">
    <property type="entry name" value="Enoyl-CoA_hydra/iso"/>
</dbReference>
<dbReference type="NCBIfam" id="NF004725">
    <property type="entry name" value="PRK06072.1"/>
    <property type="match status" value="1"/>
</dbReference>
<evidence type="ECO:0000256" key="1">
    <source>
        <dbReference type="SAM" id="Phobius"/>
    </source>
</evidence>
<reference evidence="2 3" key="1">
    <citation type="journal article" date="2014" name="Genome Announc.">
        <title>Draft Genome Sequence of the Sulfolobales Archaeon AZ1, Obtained through Metagenomic Analysis of a Mexican Hot Spring.</title>
        <authorList>
            <person name="Servin-Garciduenas L.E."/>
            <person name="Martinez-Romero E."/>
        </authorList>
    </citation>
    <scope>NUCLEOTIDE SEQUENCE [LARGE SCALE GENOMIC DNA]</scope>
    <source>
        <strain evidence="2">AZ1-illumnia</strain>
    </source>
</reference>
<dbReference type="AlphaFoldDB" id="W7KJJ0"/>
<keyword evidence="1" id="KW-1133">Transmembrane helix</keyword>
<sequence>MMVENYQGYSIVKFDRPEKLNALDLKSRMDLISTLNKINSDPRIRAVIITGEGRGFCVDADVNELPQDISKDLRETFYPIVNEIRFSDKIYIAAINGVTAGACIGIALAADFRFAKKGVRFVTAFQRLGLTSDTGVAYFLGKFLGPRAFSLSVLGGEFTSEEAESWGLLKVVDDPLQESIKLAQSIANGPYQSYVAGKKLINKVLFSDLNEFLEYESSIQGYLGKTKDYSEGVKSFKEKREPKF</sequence>
<keyword evidence="3" id="KW-1185">Reference proteome</keyword>
<dbReference type="Gene3D" id="1.10.12.10">
    <property type="entry name" value="Lyase 2-enoyl-coa Hydratase, Chain A, domain 2"/>
    <property type="match status" value="1"/>
</dbReference>
<dbReference type="CDD" id="cd06558">
    <property type="entry name" value="crotonase-like"/>
    <property type="match status" value="1"/>
</dbReference>
<evidence type="ECO:0000313" key="2">
    <source>
        <dbReference type="EMBL" id="EWG06398.1"/>
    </source>
</evidence>
<dbReference type="PANTHER" id="PTHR43459:SF1">
    <property type="entry name" value="EG:BACN32G11.4 PROTEIN"/>
    <property type="match status" value="1"/>
</dbReference>
<dbReference type="EMBL" id="ASRH01000030">
    <property type="protein sequence ID" value="EWG06398.1"/>
    <property type="molecule type" value="Genomic_DNA"/>
</dbReference>
<proteinExistence type="predicted"/>
<dbReference type="InterPro" id="IPR014748">
    <property type="entry name" value="Enoyl-CoA_hydra_C"/>
</dbReference>
<organism evidence="2 3">
    <name type="scientific">Candidatus Aramenus sulfurataquae</name>
    <dbReference type="NCBI Taxonomy" id="1326980"/>
    <lineage>
        <taxon>Archaea</taxon>
        <taxon>Thermoproteota</taxon>
        <taxon>Thermoprotei</taxon>
        <taxon>Sulfolobales</taxon>
        <taxon>Sulfolobaceae</taxon>
        <taxon>Candidatus Aramenus</taxon>
    </lineage>
</organism>
<evidence type="ECO:0000313" key="3">
    <source>
        <dbReference type="Proteomes" id="UP000054284"/>
    </source>
</evidence>
<dbReference type="InterPro" id="IPR029045">
    <property type="entry name" value="ClpP/crotonase-like_dom_sf"/>
</dbReference>
<feature type="non-terminal residue" evidence="2">
    <location>
        <position position="244"/>
    </location>
</feature>
<dbReference type="EC" id="4.2.1.17" evidence="2"/>
<dbReference type="PANTHER" id="PTHR43459">
    <property type="entry name" value="ENOYL-COA HYDRATASE"/>
    <property type="match status" value="1"/>
</dbReference>
<dbReference type="GO" id="GO:0004300">
    <property type="term" value="F:enoyl-CoA hydratase activity"/>
    <property type="evidence" value="ECO:0007669"/>
    <property type="project" value="UniProtKB-EC"/>
</dbReference>
<keyword evidence="1" id="KW-0812">Transmembrane</keyword>
<dbReference type="Pfam" id="PF00378">
    <property type="entry name" value="ECH_1"/>
    <property type="match status" value="1"/>
</dbReference>
<comment type="caution">
    <text evidence="2">The sequence shown here is derived from an EMBL/GenBank/DDBJ whole genome shotgun (WGS) entry which is preliminary data.</text>
</comment>
<keyword evidence="1" id="KW-0472">Membrane</keyword>
<gene>
    <name evidence="2" type="ORF">ASUL_09754</name>
</gene>
<dbReference type="Proteomes" id="UP000054284">
    <property type="component" value="Unassembled WGS sequence"/>
</dbReference>